<dbReference type="SUPFAM" id="SSF54506">
    <property type="entry name" value="Diaminopimelate epimerase-like"/>
    <property type="match status" value="1"/>
</dbReference>
<evidence type="ECO:0000256" key="1">
    <source>
        <dbReference type="ARBA" id="ARBA00008270"/>
    </source>
</evidence>
<comment type="caution">
    <text evidence="4">The sequence shown here is derived from an EMBL/GenBank/DDBJ whole genome shotgun (WGS) entry which is preliminary data.</text>
</comment>
<dbReference type="NCBIfam" id="TIGR00654">
    <property type="entry name" value="PhzF_family"/>
    <property type="match status" value="1"/>
</dbReference>
<keyword evidence="2" id="KW-0413">Isomerase</keyword>
<dbReference type="PIRSF" id="PIRSF016184">
    <property type="entry name" value="PhzC_PhzF"/>
    <property type="match status" value="1"/>
</dbReference>
<proteinExistence type="inferred from homology"/>
<keyword evidence="5" id="KW-1185">Reference proteome</keyword>
<dbReference type="InterPro" id="IPR003719">
    <property type="entry name" value="Phenazine_PhzF-like"/>
</dbReference>
<dbReference type="AlphaFoldDB" id="A0A7X0AWI7"/>
<dbReference type="Proteomes" id="UP000539175">
    <property type="component" value="Unassembled WGS sequence"/>
</dbReference>
<dbReference type="PANTHER" id="PTHR13774">
    <property type="entry name" value="PHENAZINE BIOSYNTHESIS PROTEIN"/>
    <property type="match status" value="1"/>
</dbReference>
<organism evidence="4 5">
    <name type="scientific">Nitrospirillum iridis</name>
    <dbReference type="NCBI Taxonomy" id="765888"/>
    <lineage>
        <taxon>Bacteria</taxon>
        <taxon>Pseudomonadati</taxon>
        <taxon>Pseudomonadota</taxon>
        <taxon>Alphaproteobacteria</taxon>
        <taxon>Rhodospirillales</taxon>
        <taxon>Azospirillaceae</taxon>
        <taxon>Nitrospirillum</taxon>
    </lineage>
</organism>
<evidence type="ECO:0000313" key="4">
    <source>
        <dbReference type="EMBL" id="MBB6249951.1"/>
    </source>
</evidence>
<gene>
    <name evidence="4" type="ORF">FHS74_000484</name>
</gene>
<sequence length="268" mass="28648">MRLPVYQIDAFTDAVFGGNPAAVVPLDAWLPDAVMQAIAAENNLSETAFFVPPGPGDEDAWGLRWFTPAVEVDLCGHATLATAHLMMNILHPGTDRVVFRTQKAGLVAVTREQGLLTLDFPARPPRLPEAIHPGLVAALGGPAPAAILAARDYLVVYDDAAVVRALAPDMAALMDIDRFAVIVTAPGDEPGVHFISRFFAPSEGVPEDPVTGSAHCTLIPYWAQRLGTDRLAARQVSRRGGALTCRLEGERVRIGGQAVLFLEGHIHI</sequence>
<name>A0A7X0AWI7_9PROT</name>
<evidence type="ECO:0000256" key="2">
    <source>
        <dbReference type="ARBA" id="ARBA00023235"/>
    </source>
</evidence>
<dbReference type="GO" id="GO:0005737">
    <property type="term" value="C:cytoplasm"/>
    <property type="evidence" value="ECO:0007669"/>
    <property type="project" value="TreeGrafter"/>
</dbReference>
<dbReference type="Pfam" id="PF02567">
    <property type="entry name" value="PhzC-PhzF"/>
    <property type="match status" value="1"/>
</dbReference>
<dbReference type="PANTHER" id="PTHR13774:SF17">
    <property type="entry name" value="PHENAZINE BIOSYNTHESIS-LIKE DOMAIN-CONTAINING PROTEIN"/>
    <property type="match status" value="1"/>
</dbReference>
<dbReference type="Gene3D" id="3.10.310.10">
    <property type="entry name" value="Diaminopimelate Epimerase, Chain A, domain 1"/>
    <property type="match status" value="2"/>
</dbReference>
<evidence type="ECO:0000256" key="3">
    <source>
        <dbReference type="PIRSR" id="PIRSR016184-1"/>
    </source>
</evidence>
<evidence type="ECO:0000313" key="5">
    <source>
        <dbReference type="Proteomes" id="UP000539175"/>
    </source>
</evidence>
<feature type="active site" evidence="3">
    <location>
        <position position="46"/>
    </location>
</feature>
<dbReference type="GO" id="GO:0016853">
    <property type="term" value="F:isomerase activity"/>
    <property type="evidence" value="ECO:0007669"/>
    <property type="project" value="UniProtKB-KW"/>
</dbReference>
<accession>A0A7X0AWI7</accession>
<reference evidence="4 5" key="1">
    <citation type="submission" date="2020-08" db="EMBL/GenBank/DDBJ databases">
        <title>Genomic Encyclopedia of Type Strains, Phase IV (KMG-IV): sequencing the most valuable type-strain genomes for metagenomic binning, comparative biology and taxonomic classification.</title>
        <authorList>
            <person name="Goeker M."/>
        </authorList>
    </citation>
    <scope>NUCLEOTIDE SEQUENCE [LARGE SCALE GENOMIC DNA]</scope>
    <source>
        <strain evidence="4 5">DSM 22198</strain>
    </source>
</reference>
<dbReference type="RefSeq" id="WP_184797093.1">
    <property type="nucleotide sequence ID" value="NZ_JACIIZ010000001.1"/>
</dbReference>
<comment type="similarity">
    <text evidence="1">Belongs to the PhzF family.</text>
</comment>
<protein>
    <submittedName>
        <fullName evidence="4">PhzF family phenazine biosynthesis protein</fullName>
    </submittedName>
</protein>
<dbReference type="EMBL" id="JACIIZ010000001">
    <property type="protein sequence ID" value="MBB6249951.1"/>
    <property type="molecule type" value="Genomic_DNA"/>
</dbReference>